<evidence type="ECO:0000256" key="3">
    <source>
        <dbReference type="ARBA" id="ARBA00021563"/>
    </source>
</evidence>
<dbReference type="RefSeq" id="WP_104078302.1">
    <property type="nucleotide sequence ID" value="NZ_CP062178.1"/>
</dbReference>
<dbReference type="GO" id="GO:0005886">
    <property type="term" value="C:plasma membrane"/>
    <property type="evidence" value="ECO:0007669"/>
    <property type="project" value="UniProtKB-SubCell"/>
</dbReference>
<dbReference type="GO" id="GO:0015627">
    <property type="term" value="C:type II protein secretion system complex"/>
    <property type="evidence" value="ECO:0007669"/>
    <property type="project" value="InterPro"/>
</dbReference>
<proteinExistence type="inferred from homology"/>
<name>A0A2P5K7G5_9BURK</name>
<evidence type="ECO:0000256" key="10">
    <source>
        <dbReference type="ARBA" id="ARBA00030772"/>
    </source>
</evidence>
<keyword evidence="13" id="KW-1185">Reference proteome</keyword>
<keyword evidence="6" id="KW-0997">Cell inner membrane</keyword>
<organism evidence="12 13">
    <name type="scientific">Mycetohabitans endofungorum</name>
    <dbReference type="NCBI Taxonomy" id="417203"/>
    <lineage>
        <taxon>Bacteria</taxon>
        <taxon>Pseudomonadati</taxon>
        <taxon>Pseudomonadota</taxon>
        <taxon>Betaproteobacteria</taxon>
        <taxon>Burkholderiales</taxon>
        <taxon>Burkholderiaceae</taxon>
        <taxon>Mycetohabitans</taxon>
    </lineage>
</organism>
<sequence length="259" mass="27732">MTFFWRRIARALPWIVAGGLAMLITLLCIAPAAWITPQFGRATGGRVNLVDPAGSLWHGSATLLLAPGNDRANSTLLPGRVEWHTAFWPLFGGRLHMTLQHTEAMHQPVTLDASRSQAVLGAGSLTLPATLLEGLGAPFNTLDLQGDVRLSWTDMRVLNQQAYGQLTVLLTDMASRISPVRPLGSYRATLLAQGSAAALQLATLSGPLQLDGVGQWQQGRFSFNGAARSTSEARGSLAGLLNLLGRRIDDATYAITLAR</sequence>
<evidence type="ECO:0000256" key="7">
    <source>
        <dbReference type="ARBA" id="ARBA00022692"/>
    </source>
</evidence>
<evidence type="ECO:0000313" key="12">
    <source>
        <dbReference type="EMBL" id="PPB82008.1"/>
    </source>
</evidence>
<evidence type="ECO:0000256" key="1">
    <source>
        <dbReference type="ARBA" id="ARBA00004533"/>
    </source>
</evidence>
<keyword evidence="4" id="KW-0813">Transport</keyword>
<reference evidence="12 13" key="1">
    <citation type="submission" date="2018-01" db="EMBL/GenBank/DDBJ databases">
        <title>Genomic Encyclopedia of Type Strains, Phase III (KMG-III): the genomes of soil and plant-associated and newly described type strains.</title>
        <authorList>
            <person name="Whitman W."/>
        </authorList>
    </citation>
    <scope>NUCLEOTIDE SEQUENCE [LARGE SCALE GENOMIC DNA]</scope>
    <source>
        <strain evidence="12 13">HKI456</strain>
    </source>
</reference>
<feature type="transmembrane region" description="Helical" evidence="11">
    <location>
        <begin position="12"/>
        <end position="34"/>
    </location>
</feature>
<comment type="similarity">
    <text evidence="2">Belongs to the GSP N family.</text>
</comment>
<evidence type="ECO:0000313" key="13">
    <source>
        <dbReference type="Proteomes" id="UP000243096"/>
    </source>
</evidence>
<dbReference type="Proteomes" id="UP000243096">
    <property type="component" value="Unassembled WGS sequence"/>
</dbReference>
<keyword evidence="9 11" id="KW-0472">Membrane</keyword>
<keyword evidence="8" id="KW-0653">Protein transport</keyword>
<evidence type="ECO:0000256" key="5">
    <source>
        <dbReference type="ARBA" id="ARBA00022475"/>
    </source>
</evidence>
<dbReference type="EMBL" id="PRDW01000015">
    <property type="protein sequence ID" value="PPB82008.1"/>
    <property type="molecule type" value="Genomic_DNA"/>
</dbReference>
<evidence type="ECO:0000256" key="2">
    <source>
        <dbReference type="ARBA" id="ARBA00007208"/>
    </source>
</evidence>
<evidence type="ECO:0000256" key="9">
    <source>
        <dbReference type="ARBA" id="ARBA00023136"/>
    </source>
</evidence>
<dbReference type="Pfam" id="PF01203">
    <property type="entry name" value="T2SSN"/>
    <property type="match status" value="1"/>
</dbReference>
<dbReference type="AlphaFoldDB" id="A0A2P5K7G5"/>
<protein>
    <recommendedName>
        <fullName evidence="3">Type II secretion system protein N</fullName>
    </recommendedName>
    <alternativeName>
        <fullName evidence="10">General secretion pathway protein N</fullName>
    </alternativeName>
</protein>
<accession>A0A2P5K7G5</accession>
<keyword evidence="11" id="KW-1133">Transmembrane helix</keyword>
<keyword evidence="5" id="KW-1003">Cell membrane</keyword>
<dbReference type="OrthoDB" id="8772682at2"/>
<dbReference type="GO" id="GO:0015628">
    <property type="term" value="P:protein secretion by the type II secretion system"/>
    <property type="evidence" value="ECO:0007669"/>
    <property type="project" value="InterPro"/>
</dbReference>
<gene>
    <name evidence="12" type="ORF">B0O95_11527</name>
</gene>
<dbReference type="InterPro" id="IPR022792">
    <property type="entry name" value="T2SS_protein-GspN"/>
</dbReference>
<keyword evidence="7 11" id="KW-0812">Transmembrane</keyword>
<evidence type="ECO:0000256" key="11">
    <source>
        <dbReference type="SAM" id="Phobius"/>
    </source>
</evidence>
<comment type="caution">
    <text evidence="12">The sequence shown here is derived from an EMBL/GenBank/DDBJ whole genome shotgun (WGS) entry which is preliminary data.</text>
</comment>
<evidence type="ECO:0000256" key="8">
    <source>
        <dbReference type="ARBA" id="ARBA00022927"/>
    </source>
</evidence>
<evidence type="ECO:0000256" key="4">
    <source>
        <dbReference type="ARBA" id="ARBA00022448"/>
    </source>
</evidence>
<evidence type="ECO:0000256" key="6">
    <source>
        <dbReference type="ARBA" id="ARBA00022519"/>
    </source>
</evidence>
<comment type="subcellular location">
    <subcellularLocation>
        <location evidence="1">Cell inner membrane</location>
    </subcellularLocation>
</comment>